<evidence type="ECO:0000313" key="2">
    <source>
        <dbReference type="EMBL" id="ASJ08574.1"/>
    </source>
</evidence>
<evidence type="ECO:0000256" key="1">
    <source>
        <dbReference type="SAM" id="Phobius"/>
    </source>
</evidence>
<protein>
    <submittedName>
        <fullName evidence="2">Uncharacterized protein</fullName>
    </submittedName>
</protein>
<keyword evidence="1" id="KW-0472">Membrane</keyword>
<feature type="transmembrane region" description="Helical" evidence="1">
    <location>
        <begin position="202"/>
        <end position="228"/>
    </location>
</feature>
<keyword evidence="1" id="KW-1133">Transmembrane helix</keyword>
<organism evidence="2 3">
    <name type="scientific">Thermococcus siculi</name>
    <dbReference type="NCBI Taxonomy" id="72803"/>
    <lineage>
        <taxon>Archaea</taxon>
        <taxon>Methanobacteriati</taxon>
        <taxon>Methanobacteriota</taxon>
        <taxon>Thermococci</taxon>
        <taxon>Thermococcales</taxon>
        <taxon>Thermococcaceae</taxon>
        <taxon>Thermococcus</taxon>
    </lineage>
</organism>
<dbReference type="KEGG" id="tsl:A3L11_04730"/>
<reference evidence="2 3" key="1">
    <citation type="submission" date="2016-04" db="EMBL/GenBank/DDBJ databases">
        <title>Complete genome sequence of Thermococcus siculi type strain RG-20.</title>
        <authorList>
            <person name="Oger P.M."/>
        </authorList>
    </citation>
    <scope>NUCLEOTIDE SEQUENCE [LARGE SCALE GENOMIC DNA]</scope>
    <source>
        <strain evidence="2 3">RG-20</strain>
    </source>
</reference>
<dbReference type="RefSeq" id="WP_088855813.1">
    <property type="nucleotide sequence ID" value="NZ_CP015103.1"/>
</dbReference>
<feature type="transmembrane region" description="Helical" evidence="1">
    <location>
        <begin position="6"/>
        <end position="24"/>
    </location>
</feature>
<dbReference type="GeneID" id="33317518"/>
<dbReference type="Proteomes" id="UP000250125">
    <property type="component" value="Chromosome"/>
</dbReference>
<proteinExistence type="predicted"/>
<accession>A0A2Z2MPK1</accession>
<evidence type="ECO:0000313" key="3">
    <source>
        <dbReference type="Proteomes" id="UP000250125"/>
    </source>
</evidence>
<dbReference type="AlphaFoldDB" id="A0A2Z2MPK1"/>
<keyword evidence="3" id="KW-1185">Reference proteome</keyword>
<name>A0A2Z2MPK1_9EURY</name>
<gene>
    <name evidence="2" type="ORF">A3L11_04730</name>
</gene>
<keyword evidence="1" id="KW-0812">Transmembrane</keyword>
<sequence length="262" mass="30482">MVSKKWVAIWLILNFLIFWFVGLASSGYSMEGYLPGESERIEHYTPLVYTSPDDKPVGILYMVDYDGTLYYYIVWEDEYFSNSLIDKLYRFLRGLIYGGATQDIEVVSVNPDNGTFYFQTYEHTDVHGKLLEDGTCLWIEEDKVIPDCTVNETHIKVYVVTWNHMLSLIPESGTEMAVLPMRHMTPADYVALGMFRRTQKTIGGVAISSLFLAVIATLVFNGFFYWAWRRGYLTKESQRRARKETKRTLSDSWDSLMRKLKR</sequence>
<dbReference type="OrthoDB" id="98452at2157"/>
<dbReference type="EMBL" id="CP015103">
    <property type="protein sequence ID" value="ASJ08574.1"/>
    <property type="molecule type" value="Genomic_DNA"/>
</dbReference>